<gene>
    <name evidence="3" type="ORF">G5B36_17650</name>
    <name evidence="2" type="ORF">L0N08_09915</name>
</gene>
<feature type="domain" description="Polymerase/histidinol phosphatase N-terminal" evidence="1">
    <location>
        <begin position="16"/>
        <end position="77"/>
    </location>
</feature>
<reference evidence="3 4" key="1">
    <citation type="journal article" date="2020" name="Cell Host Microbe">
        <title>Functional and Genomic Variation between Human-Derived Isolates of Lachnospiraceae Reveals Inter- and Intra-Species Diversity.</title>
        <authorList>
            <person name="Sorbara M.T."/>
            <person name="Littmann E.R."/>
            <person name="Fontana E."/>
            <person name="Moody T.U."/>
            <person name="Kohout C.E."/>
            <person name="Gjonbalaj M."/>
            <person name="Eaton V."/>
            <person name="Seok R."/>
            <person name="Leiner I.M."/>
            <person name="Pamer E.G."/>
        </authorList>
    </citation>
    <scope>NUCLEOTIDE SEQUENCE [LARGE SCALE GENOMIC DNA]</scope>
    <source>
        <strain evidence="3 4">MSK.1.17</strain>
    </source>
</reference>
<evidence type="ECO:0000313" key="2">
    <source>
        <dbReference type="EMBL" id="MCG4745725.1"/>
    </source>
</evidence>
<dbReference type="InterPro" id="IPR052018">
    <property type="entry name" value="PHP_domain"/>
</dbReference>
<dbReference type="InterPro" id="IPR003141">
    <property type="entry name" value="Pol/His_phosphatase_N"/>
</dbReference>
<dbReference type="Proteomes" id="UP000669239">
    <property type="component" value="Unassembled WGS sequence"/>
</dbReference>
<dbReference type="PANTHER" id="PTHR42924">
    <property type="entry name" value="EXONUCLEASE"/>
    <property type="match status" value="1"/>
</dbReference>
<evidence type="ECO:0000313" key="4">
    <source>
        <dbReference type="Proteomes" id="UP000669239"/>
    </source>
</evidence>
<dbReference type="SMART" id="SM00481">
    <property type="entry name" value="POLIIIAc"/>
    <property type="match status" value="1"/>
</dbReference>
<dbReference type="RefSeq" id="WP_117555392.1">
    <property type="nucleotide sequence ID" value="NZ_BAABZL010000001.1"/>
</dbReference>
<dbReference type="EMBL" id="JAKNGE010000010">
    <property type="protein sequence ID" value="MCG4745725.1"/>
    <property type="molecule type" value="Genomic_DNA"/>
</dbReference>
<protein>
    <submittedName>
        <fullName evidence="2">CehA/McbA family metallohydrolase</fullName>
    </submittedName>
</protein>
<accession>A0AAX1SQ97</accession>
<dbReference type="AlphaFoldDB" id="A0AAX1SQ97"/>
<dbReference type="SUPFAM" id="SSF89550">
    <property type="entry name" value="PHP domain-like"/>
    <property type="match status" value="1"/>
</dbReference>
<dbReference type="GO" id="GO:0035312">
    <property type="term" value="F:5'-3' DNA exonuclease activity"/>
    <property type="evidence" value="ECO:0007669"/>
    <property type="project" value="TreeGrafter"/>
</dbReference>
<proteinExistence type="predicted"/>
<reference evidence="3" key="2">
    <citation type="submission" date="2020-02" db="EMBL/GenBank/DDBJ databases">
        <authorList>
            <person name="Littmann E."/>
            <person name="Sorbara M."/>
        </authorList>
    </citation>
    <scope>NUCLEOTIDE SEQUENCE</scope>
    <source>
        <strain evidence="3">MSK.1.17</strain>
    </source>
</reference>
<evidence type="ECO:0000313" key="3">
    <source>
        <dbReference type="EMBL" id="NSJ50513.1"/>
    </source>
</evidence>
<sequence length="304" mass="34542">MKDINLFSGEKRWLKGNLHCHTNVSDGKRFPQEKAKIYKKLGYHFLAFTDHNIFNAKSFGEEEDFQLLPGVELNIEFKDRPGCYHIVGFGARGEFDYAHGKTFTPPYCMDCREAQMVIDDINAHHGLAIVAHPVWCLTELRDFENLTGYFALEAYNHNCYFEGDSGYADFYWDNLLKRGRMIKAVAVDDSHDLHNDIGGGWVMVWAKKNSQDSIVEALRNGDFYSSAGPEIHSCMIHAGFLEITCSPAAYIHCIPSNRPGKTEFAEERPLTEARFDLKGLSGWVRAEVVDVFGKKAWTNAIILE</sequence>
<reference evidence="2" key="3">
    <citation type="submission" date="2022-01" db="EMBL/GenBank/DDBJ databases">
        <title>Collection of gut derived symbiotic bacterial strains cultured from healthy donors.</title>
        <authorList>
            <person name="Lin H."/>
            <person name="Kohout C."/>
            <person name="Waligurski E."/>
            <person name="Pamer E.G."/>
        </authorList>
    </citation>
    <scope>NUCLEOTIDE SEQUENCE</scope>
    <source>
        <strain evidence="2">DFI.6.55</strain>
    </source>
</reference>
<keyword evidence="4" id="KW-1185">Reference proteome</keyword>
<name>A0AAX1SQ97_9FIRM</name>
<comment type="caution">
    <text evidence="2">The sequence shown here is derived from an EMBL/GenBank/DDBJ whole genome shotgun (WGS) entry which is preliminary data.</text>
</comment>
<dbReference type="GeneID" id="97205027"/>
<dbReference type="Gene3D" id="3.20.20.140">
    <property type="entry name" value="Metal-dependent hydrolases"/>
    <property type="match status" value="1"/>
</dbReference>
<dbReference type="Proteomes" id="UP001299608">
    <property type="component" value="Unassembled WGS sequence"/>
</dbReference>
<evidence type="ECO:0000313" key="5">
    <source>
        <dbReference type="Proteomes" id="UP001299608"/>
    </source>
</evidence>
<dbReference type="InterPro" id="IPR016195">
    <property type="entry name" value="Pol/histidinol_Pase-like"/>
</dbReference>
<dbReference type="EMBL" id="JAAITT010000027">
    <property type="protein sequence ID" value="NSJ50513.1"/>
    <property type="molecule type" value="Genomic_DNA"/>
</dbReference>
<organism evidence="2 5">
    <name type="scientific">Enterocloster aldenensis</name>
    <dbReference type="NCBI Taxonomy" id="358742"/>
    <lineage>
        <taxon>Bacteria</taxon>
        <taxon>Bacillati</taxon>
        <taxon>Bacillota</taxon>
        <taxon>Clostridia</taxon>
        <taxon>Lachnospirales</taxon>
        <taxon>Lachnospiraceae</taxon>
        <taxon>Enterocloster</taxon>
    </lineage>
</organism>
<dbReference type="GO" id="GO:0004534">
    <property type="term" value="F:5'-3' RNA exonuclease activity"/>
    <property type="evidence" value="ECO:0007669"/>
    <property type="project" value="TreeGrafter"/>
</dbReference>
<dbReference type="PANTHER" id="PTHR42924:SF11">
    <property type="entry name" value="POLYMERASE_HISTIDINOL PHOSPHATASE N-TERMINAL DOMAIN-CONTAINING PROTEIN"/>
    <property type="match status" value="1"/>
</dbReference>
<dbReference type="NCBIfam" id="NF038032">
    <property type="entry name" value="CehA_McbA_metalo"/>
    <property type="match status" value="1"/>
</dbReference>
<evidence type="ECO:0000259" key="1">
    <source>
        <dbReference type="SMART" id="SM00481"/>
    </source>
</evidence>